<dbReference type="EMBL" id="JAJEQE010000055">
    <property type="protein sequence ID" value="MCC2150082.1"/>
    <property type="molecule type" value="Genomic_DNA"/>
</dbReference>
<dbReference type="InterPro" id="IPR006490">
    <property type="entry name" value="Maj_tail_phi13"/>
</dbReference>
<dbReference type="RefSeq" id="WP_248835932.1">
    <property type="nucleotide sequence ID" value="NZ_JAJEQE010000055.1"/>
</dbReference>
<dbReference type="NCBIfam" id="TIGR01603">
    <property type="entry name" value="maj_tail_phi13"/>
    <property type="match status" value="1"/>
</dbReference>
<organism evidence="1 2">
    <name type="scientific">Hominisplanchenecus faecis</name>
    <dbReference type="NCBI Taxonomy" id="2885351"/>
    <lineage>
        <taxon>Bacteria</taxon>
        <taxon>Bacillati</taxon>
        <taxon>Bacillota</taxon>
        <taxon>Clostridia</taxon>
        <taxon>Lachnospirales</taxon>
        <taxon>Lachnospiraceae</taxon>
        <taxon>Hominisplanchenecus</taxon>
    </lineage>
</organism>
<dbReference type="Proteomes" id="UP001299235">
    <property type="component" value="Unassembled WGS sequence"/>
</dbReference>
<accession>A0ABS8EYE0</accession>
<protein>
    <submittedName>
        <fullName evidence="1">Uncharacterized protein</fullName>
    </submittedName>
</protein>
<evidence type="ECO:0000313" key="1">
    <source>
        <dbReference type="EMBL" id="MCC2150082.1"/>
    </source>
</evidence>
<evidence type="ECO:0000313" key="2">
    <source>
        <dbReference type="Proteomes" id="UP001299235"/>
    </source>
</evidence>
<reference evidence="1 2" key="1">
    <citation type="submission" date="2021-10" db="EMBL/GenBank/DDBJ databases">
        <title>Anaerobic single-cell dispensing facilitates the cultivation of human gut bacteria.</title>
        <authorList>
            <person name="Afrizal A."/>
        </authorList>
    </citation>
    <scope>NUCLEOTIDE SEQUENCE [LARGE SCALE GENOMIC DNA]</scope>
    <source>
        <strain evidence="1 2">CLA-AA-H246</strain>
    </source>
</reference>
<gene>
    <name evidence="1" type="ORF">LKD42_12675</name>
</gene>
<proteinExistence type="predicted"/>
<keyword evidence="2" id="KW-1185">Reference proteome</keyword>
<sequence>MAKIGLKYLVAAKLNEDGTTYAKGFVVAKAIKANITANSNDVKLYADDGVSESDKSFKDGNISLNVDDLTQKVYADLLGHEYKAANSEGNEPETVVASADDIAPYHGVGFYGRVRRNNKDSFLAKWLKKTQFSEPNDETDTKGETVTFQTPTIEGTVFQMSDGTWKEQAEFTEESKAVEWLNKKAGIGA</sequence>
<comment type="caution">
    <text evidence="1">The sequence shown here is derived from an EMBL/GenBank/DDBJ whole genome shotgun (WGS) entry which is preliminary data.</text>
</comment>
<name>A0ABS8EYE0_9FIRM</name>